<feature type="compositionally biased region" description="Basic and acidic residues" evidence="1">
    <location>
        <begin position="319"/>
        <end position="344"/>
    </location>
</feature>
<evidence type="ECO:0000256" key="1">
    <source>
        <dbReference type="SAM" id="MobiDB-lite"/>
    </source>
</evidence>
<protein>
    <submittedName>
        <fullName evidence="2">Uncharacterized protein</fullName>
    </submittedName>
</protein>
<dbReference type="AlphaFoldDB" id="A0A4U0UAY7"/>
<feature type="region of interest" description="Disordered" evidence="1">
    <location>
        <begin position="275"/>
        <end position="346"/>
    </location>
</feature>
<dbReference type="Proteomes" id="UP000308549">
    <property type="component" value="Unassembled WGS sequence"/>
</dbReference>
<gene>
    <name evidence="2" type="ORF">B0A50_02282</name>
</gene>
<sequence length="523" mass="56232">MRMKDSDDYLTARAANPYTGLISPSVGIPSPRTPCTPDSPAAALKLPVPLPVTPTPEPRNRPGLARANESRKVSAGSLNKWRADARGWISDTTLTVASPRQTPEIAEGALSTSMSQPSLLKDDQFIFNMPSAKEPQPFTYPGRSAAEIEAFEHYRRKTRKASGEGYDQRVLYAARIGSGGVRKTSAGSPCSHHSLPAVTTETTCQAHPNTHRAHPRAISLTQRPPHHYDPDLPAIPGAELSAANFAPFASPRTPASKPDLNPTLLKTVIQVPEVSSSPHDAALKKQQHMPDVAPARRKPLGSAPRLGGSAVTTATATTEDDRERERELLDANWERPKPKRERGGAADINDLSKLPKVRLMHPEHAGRPSSHAQRSAGNCVRKCSLGCQQRKETGECLKTKREAGGGVPEAPAALFESKARGFKIVPDLENLMFSFIGAVFNAGQSVRLPSASLLGALSSDTASAKQKVEALRALLLLSGQALVFLMVVTVVLRLGAAILHAVEVLLWPLVVPFRILKWIAKGG</sequence>
<dbReference type="OrthoDB" id="5415055at2759"/>
<name>A0A4U0UAY7_9PEZI</name>
<proteinExistence type="predicted"/>
<comment type="caution">
    <text evidence="2">The sequence shown here is derived from an EMBL/GenBank/DDBJ whole genome shotgun (WGS) entry which is preliminary data.</text>
</comment>
<keyword evidence="3" id="KW-1185">Reference proteome</keyword>
<evidence type="ECO:0000313" key="3">
    <source>
        <dbReference type="Proteomes" id="UP000308549"/>
    </source>
</evidence>
<accession>A0A4U0UAY7</accession>
<feature type="region of interest" description="Disordered" evidence="1">
    <location>
        <begin position="15"/>
        <end position="76"/>
    </location>
</feature>
<dbReference type="EMBL" id="NAJL01000008">
    <property type="protein sequence ID" value="TKA31435.1"/>
    <property type="molecule type" value="Genomic_DNA"/>
</dbReference>
<evidence type="ECO:0000313" key="2">
    <source>
        <dbReference type="EMBL" id="TKA31435.1"/>
    </source>
</evidence>
<reference evidence="2 3" key="1">
    <citation type="submission" date="2017-03" db="EMBL/GenBank/DDBJ databases">
        <title>Genomes of endolithic fungi from Antarctica.</title>
        <authorList>
            <person name="Coleine C."/>
            <person name="Masonjones S."/>
            <person name="Stajich J.E."/>
        </authorList>
    </citation>
    <scope>NUCLEOTIDE SEQUENCE [LARGE SCALE GENOMIC DNA]</scope>
    <source>
        <strain evidence="2 3">CCFEE 6315</strain>
    </source>
</reference>
<organism evidence="2 3">
    <name type="scientific">Salinomyces thailandicus</name>
    <dbReference type="NCBI Taxonomy" id="706561"/>
    <lineage>
        <taxon>Eukaryota</taxon>
        <taxon>Fungi</taxon>
        <taxon>Dikarya</taxon>
        <taxon>Ascomycota</taxon>
        <taxon>Pezizomycotina</taxon>
        <taxon>Dothideomycetes</taxon>
        <taxon>Dothideomycetidae</taxon>
        <taxon>Mycosphaerellales</taxon>
        <taxon>Teratosphaeriaceae</taxon>
        <taxon>Salinomyces</taxon>
    </lineage>
</organism>
<feature type="compositionally biased region" description="Pro residues" evidence="1">
    <location>
        <begin position="48"/>
        <end position="57"/>
    </location>
</feature>